<feature type="compositionally biased region" description="Basic and acidic residues" evidence="1">
    <location>
        <begin position="42"/>
        <end position="53"/>
    </location>
</feature>
<evidence type="ECO:0000256" key="1">
    <source>
        <dbReference type="SAM" id="MobiDB-lite"/>
    </source>
</evidence>
<protein>
    <submittedName>
        <fullName evidence="2">Uncharacterized protein</fullName>
    </submittedName>
</protein>
<sequence>MIMTSTHDIDAEKQRYASELADYTRRQWAMARQSFDQNQPQSKDRSSPKDGRSPTRGSQSSAESRTSQGIQSHDYGHRSHMRGGSIAHENRAVAA</sequence>
<dbReference type="EMBL" id="KN840446">
    <property type="protein sequence ID" value="KIP11433.1"/>
    <property type="molecule type" value="Genomic_DNA"/>
</dbReference>
<gene>
    <name evidence="2" type="ORF">PHLGIDRAFT_27915</name>
</gene>
<dbReference type="HOGENOM" id="CLU_2373515_0_0_1"/>
<accession>A0A0C3PUQ3</accession>
<keyword evidence="3" id="KW-1185">Reference proteome</keyword>
<dbReference type="Proteomes" id="UP000053257">
    <property type="component" value="Unassembled WGS sequence"/>
</dbReference>
<dbReference type="OrthoDB" id="3262732at2759"/>
<proteinExistence type="predicted"/>
<evidence type="ECO:0000313" key="2">
    <source>
        <dbReference type="EMBL" id="KIP11433.1"/>
    </source>
</evidence>
<dbReference type="AlphaFoldDB" id="A0A0C3PUQ3"/>
<reference evidence="2 3" key="1">
    <citation type="journal article" date="2014" name="PLoS Genet.">
        <title>Analysis of the Phlebiopsis gigantea genome, transcriptome and secretome provides insight into its pioneer colonization strategies of wood.</title>
        <authorList>
            <person name="Hori C."/>
            <person name="Ishida T."/>
            <person name="Igarashi K."/>
            <person name="Samejima M."/>
            <person name="Suzuki H."/>
            <person name="Master E."/>
            <person name="Ferreira P."/>
            <person name="Ruiz-Duenas F.J."/>
            <person name="Held B."/>
            <person name="Canessa P."/>
            <person name="Larrondo L.F."/>
            <person name="Schmoll M."/>
            <person name="Druzhinina I.S."/>
            <person name="Kubicek C.P."/>
            <person name="Gaskell J.A."/>
            <person name="Kersten P."/>
            <person name="St John F."/>
            <person name="Glasner J."/>
            <person name="Sabat G."/>
            <person name="Splinter BonDurant S."/>
            <person name="Syed K."/>
            <person name="Yadav J."/>
            <person name="Mgbeahuruike A.C."/>
            <person name="Kovalchuk A."/>
            <person name="Asiegbu F.O."/>
            <person name="Lackner G."/>
            <person name="Hoffmeister D."/>
            <person name="Rencoret J."/>
            <person name="Gutierrez A."/>
            <person name="Sun H."/>
            <person name="Lindquist E."/>
            <person name="Barry K."/>
            <person name="Riley R."/>
            <person name="Grigoriev I.V."/>
            <person name="Henrissat B."/>
            <person name="Kues U."/>
            <person name="Berka R.M."/>
            <person name="Martinez A.T."/>
            <person name="Covert S.F."/>
            <person name="Blanchette R.A."/>
            <person name="Cullen D."/>
        </authorList>
    </citation>
    <scope>NUCLEOTIDE SEQUENCE [LARGE SCALE GENOMIC DNA]</scope>
    <source>
        <strain evidence="2 3">11061_1 CR5-6</strain>
    </source>
</reference>
<feature type="compositionally biased region" description="Polar residues" evidence="1">
    <location>
        <begin position="55"/>
        <end position="71"/>
    </location>
</feature>
<evidence type="ECO:0000313" key="3">
    <source>
        <dbReference type="Proteomes" id="UP000053257"/>
    </source>
</evidence>
<organism evidence="2 3">
    <name type="scientific">Phlebiopsis gigantea (strain 11061_1 CR5-6)</name>
    <name type="common">White-rot fungus</name>
    <name type="synonym">Peniophora gigantea</name>
    <dbReference type="NCBI Taxonomy" id="745531"/>
    <lineage>
        <taxon>Eukaryota</taxon>
        <taxon>Fungi</taxon>
        <taxon>Dikarya</taxon>
        <taxon>Basidiomycota</taxon>
        <taxon>Agaricomycotina</taxon>
        <taxon>Agaricomycetes</taxon>
        <taxon>Polyporales</taxon>
        <taxon>Phanerochaetaceae</taxon>
        <taxon>Phlebiopsis</taxon>
    </lineage>
</organism>
<name>A0A0C3PUQ3_PHLG1</name>
<feature type="region of interest" description="Disordered" evidence="1">
    <location>
        <begin position="30"/>
        <end position="95"/>
    </location>
</feature>